<accession>A0A6G8FGF5</accession>
<feature type="compositionally biased region" description="Low complexity" evidence="6">
    <location>
        <begin position="9"/>
        <end position="20"/>
    </location>
</feature>
<dbReference type="GO" id="GO:0005886">
    <property type="term" value="C:plasma membrane"/>
    <property type="evidence" value="ECO:0007669"/>
    <property type="project" value="UniProtKB-SubCell"/>
</dbReference>
<dbReference type="PROSITE" id="PS50893">
    <property type="entry name" value="ABC_TRANSPORTER_2"/>
    <property type="match status" value="1"/>
</dbReference>
<sequence>MIKNDTRGAARGASAADAAGHPADPVLRIEDLHKRYRGRNGAVASAGVNLSVNAGEIVGLLGHNGAGKTSLVNQIVGLVRPDSGRVTLAGIDAIAHPSKARALSCVQAQANVPITGLTPRSAIAQVGQIRGLSRAEASANTDALIEGLDLGPWANVPAQKISGGIARLTAFAMAVVAPGALVVLDEPTNDVDPVRRQLLWTQIRAIADAGSAVLLVTHNVREAEHVIDRAVILDHGHVVREGSRAEVLGDLNGHLVVEVDLAGEDVAWPDAVTPLRNSAYRKVAALPQASADAVIRWAEDRVRAGSLLRYAIAPISLEDVYIDVVGPAADTEHATEEK</sequence>
<feature type="domain" description="ABC transporter" evidence="7">
    <location>
        <begin position="27"/>
        <end position="260"/>
    </location>
</feature>
<evidence type="ECO:0000256" key="1">
    <source>
        <dbReference type="ARBA" id="ARBA00004202"/>
    </source>
</evidence>
<dbReference type="Gene3D" id="3.40.50.300">
    <property type="entry name" value="P-loop containing nucleotide triphosphate hydrolases"/>
    <property type="match status" value="1"/>
</dbReference>
<dbReference type="RefSeq" id="WP_166321515.1">
    <property type="nucleotide sequence ID" value="NZ_CP049934.1"/>
</dbReference>
<dbReference type="InterPro" id="IPR003439">
    <property type="entry name" value="ABC_transporter-like_ATP-bd"/>
</dbReference>
<dbReference type="InterPro" id="IPR003593">
    <property type="entry name" value="AAA+_ATPase"/>
</dbReference>
<keyword evidence="9" id="KW-1185">Reference proteome</keyword>
<feature type="region of interest" description="Disordered" evidence="6">
    <location>
        <begin position="1"/>
        <end position="20"/>
    </location>
</feature>
<dbReference type="KEGG" id="lins:G7067_01800"/>
<keyword evidence="2" id="KW-0813">Transport</keyword>
<dbReference type="GO" id="GO:0005524">
    <property type="term" value="F:ATP binding"/>
    <property type="evidence" value="ECO:0007669"/>
    <property type="project" value="UniProtKB-KW"/>
</dbReference>
<dbReference type="SMART" id="SM00382">
    <property type="entry name" value="AAA"/>
    <property type="match status" value="1"/>
</dbReference>
<dbReference type="InterPro" id="IPR027417">
    <property type="entry name" value="P-loop_NTPase"/>
</dbReference>
<evidence type="ECO:0000256" key="2">
    <source>
        <dbReference type="ARBA" id="ARBA00022448"/>
    </source>
</evidence>
<gene>
    <name evidence="8" type="ORF">G7067_01800</name>
</gene>
<dbReference type="Proteomes" id="UP000501387">
    <property type="component" value="Chromosome"/>
</dbReference>
<dbReference type="GO" id="GO:0046677">
    <property type="term" value="P:response to antibiotic"/>
    <property type="evidence" value="ECO:0007669"/>
    <property type="project" value="UniProtKB-KW"/>
</dbReference>
<keyword evidence="3" id="KW-0547">Nucleotide-binding</keyword>
<evidence type="ECO:0000256" key="4">
    <source>
        <dbReference type="ARBA" id="ARBA00022840"/>
    </source>
</evidence>
<evidence type="ECO:0000256" key="5">
    <source>
        <dbReference type="ARBA" id="ARBA00023251"/>
    </source>
</evidence>
<comment type="subcellular location">
    <subcellularLocation>
        <location evidence="1">Cell membrane</location>
        <topology evidence="1">Peripheral membrane protein</topology>
    </subcellularLocation>
</comment>
<keyword evidence="4 8" id="KW-0067">ATP-binding</keyword>
<evidence type="ECO:0000256" key="6">
    <source>
        <dbReference type="SAM" id="MobiDB-lite"/>
    </source>
</evidence>
<evidence type="ECO:0000313" key="8">
    <source>
        <dbReference type="EMBL" id="QIM15425.1"/>
    </source>
</evidence>
<evidence type="ECO:0000313" key="9">
    <source>
        <dbReference type="Proteomes" id="UP000501387"/>
    </source>
</evidence>
<dbReference type="PANTHER" id="PTHR42711:SF19">
    <property type="entry name" value="DOXORUBICIN RESISTANCE ATP-BINDING PROTEIN DRRA"/>
    <property type="match status" value="1"/>
</dbReference>
<reference evidence="8 9" key="1">
    <citation type="submission" date="2020-03" db="EMBL/GenBank/DDBJ databases">
        <title>Leucobacter sp. nov., isolated from beetles.</title>
        <authorList>
            <person name="Hyun D.-W."/>
            <person name="Bae J.-W."/>
        </authorList>
    </citation>
    <scope>NUCLEOTIDE SEQUENCE [LARGE SCALE GENOMIC DNA]</scope>
    <source>
        <strain evidence="8 9">HDW9B</strain>
    </source>
</reference>
<dbReference type="GO" id="GO:0016887">
    <property type="term" value="F:ATP hydrolysis activity"/>
    <property type="evidence" value="ECO:0007669"/>
    <property type="project" value="InterPro"/>
</dbReference>
<dbReference type="AlphaFoldDB" id="A0A6G8FGF5"/>
<protein>
    <submittedName>
        <fullName evidence="8">ABC transporter ATP-binding protein</fullName>
    </submittedName>
</protein>
<proteinExistence type="predicted"/>
<dbReference type="PANTHER" id="PTHR42711">
    <property type="entry name" value="ABC TRANSPORTER ATP-BINDING PROTEIN"/>
    <property type="match status" value="1"/>
</dbReference>
<evidence type="ECO:0000259" key="7">
    <source>
        <dbReference type="PROSITE" id="PS50893"/>
    </source>
</evidence>
<dbReference type="Pfam" id="PF00005">
    <property type="entry name" value="ABC_tran"/>
    <property type="match status" value="1"/>
</dbReference>
<keyword evidence="5" id="KW-0046">Antibiotic resistance</keyword>
<dbReference type="EMBL" id="CP049934">
    <property type="protein sequence ID" value="QIM15425.1"/>
    <property type="molecule type" value="Genomic_DNA"/>
</dbReference>
<evidence type="ECO:0000256" key="3">
    <source>
        <dbReference type="ARBA" id="ARBA00022741"/>
    </source>
</evidence>
<dbReference type="InterPro" id="IPR050763">
    <property type="entry name" value="ABC_transporter_ATP-binding"/>
</dbReference>
<name>A0A6G8FGF5_9MICO</name>
<dbReference type="SUPFAM" id="SSF52540">
    <property type="entry name" value="P-loop containing nucleoside triphosphate hydrolases"/>
    <property type="match status" value="1"/>
</dbReference>
<organism evidence="8 9">
    <name type="scientific">Leucobacter insecticola</name>
    <dbReference type="NCBI Taxonomy" id="2714934"/>
    <lineage>
        <taxon>Bacteria</taxon>
        <taxon>Bacillati</taxon>
        <taxon>Actinomycetota</taxon>
        <taxon>Actinomycetes</taxon>
        <taxon>Micrococcales</taxon>
        <taxon>Microbacteriaceae</taxon>
        <taxon>Leucobacter</taxon>
    </lineage>
</organism>